<reference evidence="8 9" key="1">
    <citation type="submission" date="2020-08" db="EMBL/GenBank/DDBJ databases">
        <title>Genomic Encyclopedia of Type Strains, Phase IV (KMG-IV): sequencing the most valuable type-strain genomes for metagenomic binning, comparative biology and taxonomic classification.</title>
        <authorList>
            <person name="Goeker M."/>
        </authorList>
    </citation>
    <scope>NUCLEOTIDE SEQUENCE [LARGE SCALE GENOMIC DNA]</scope>
    <source>
        <strain evidence="8 9">DSM 103733</strain>
    </source>
</reference>
<dbReference type="SUPFAM" id="SSF63867">
    <property type="entry name" value="MoeA C-terminal domain-like"/>
    <property type="match status" value="1"/>
</dbReference>
<evidence type="ECO:0000256" key="3">
    <source>
        <dbReference type="ARBA" id="ARBA00010763"/>
    </source>
</evidence>
<dbReference type="GO" id="GO:0006777">
    <property type="term" value="P:Mo-molybdopterin cofactor biosynthetic process"/>
    <property type="evidence" value="ECO:0007669"/>
    <property type="project" value="UniProtKB-UniRule"/>
</dbReference>
<dbReference type="InterPro" id="IPR036688">
    <property type="entry name" value="MoeA_C_domain_IV_sf"/>
</dbReference>
<dbReference type="InterPro" id="IPR036425">
    <property type="entry name" value="MoaB/Mog-like_dom_sf"/>
</dbReference>
<comment type="pathway">
    <text evidence="2 6">Cofactor biosynthesis; molybdopterin biosynthesis.</text>
</comment>
<sequence length="437" mass="46340">MSTIHSVTASFPDRVLPYPEAAQVVFDHVRTLTEKPPVEGIPLLKSLGRILSEPVVADRDQPPFARATRDGFACHAADLDPSRPLQIVGQLRSGQSWTGPDLKAGEAIEIMTGAPVPKGLDCVVMIEHVMIEEVMVEEVMVEEVMVEGQSIRPIDGRKWVSGENIVPRGAEAREGNVLIAPGTRIQPQQIAIAAACGKPSLSVYARPRVAILATGDELVSLAETPLPHQIRNSNSYSLAAQVAKGGGDPVILPPAPDVLSSLEESIRGALTSDLILLSGGVSMGKYDFVEQALANLGAEFFFTGVLMQPGKPVVFGRVPFEAGHRYFFGLPGNPVSTMVTFALFVAPLLARLSGQSANACKPDFREGRLAETVEVKPGLTRFLPARSESGIDGTRVSLRPWQGSGDIAAASEANSFVVLPDGSGTLAAGAQVAVLYL</sequence>
<comment type="caution">
    <text evidence="8">The sequence shown here is derived from an EMBL/GenBank/DDBJ whole genome shotgun (WGS) entry which is preliminary data.</text>
</comment>
<name>A0A841JZY6_9BACT</name>
<evidence type="ECO:0000313" key="8">
    <source>
        <dbReference type="EMBL" id="MBB6147053.1"/>
    </source>
</evidence>
<dbReference type="InterPro" id="IPR038987">
    <property type="entry name" value="MoeA-like"/>
</dbReference>
<dbReference type="RefSeq" id="WP_221302549.1">
    <property type="nucleotide sequence ID" value="NZ_JACHEK010000012.1"/>
</dbReference>
<keyword evidence="6 8" id="KW-0808">Transferase</keyword>
<comment type="similarity">
    <text evidence="3 6">Belongs to the MoeA family.</text>
</comment>
<dbReference type="Gene3D" id="2.170.190.11">
    <property type="entry name" value="Molybdopterin biosynthesis moea protein, domain 3"/>
    <property type="match status" value="1"/>
</dbReference>
<feature type="domain" description="MoaB/Mog" evidence="7">
    <location>
        <begin position="210"/>
        <end position="351"/>
    </location>
</feature>
<protein>
    <recommendedName>
        <fullName evidence="6">Molybdopterin molybdenumtransferase</fullName>
        <ecNumber evidence="6">2.10.1.1</ecNumber>
    </recommendedName>
</protein>
<keyword evidence="4 6" id="KW-0501">Molybdenum cofactor biosynthesis</keyword>
<evidence type="ECO:0000313" key="9">
    <source>
        <dbReference type="Proteomes" id="UP000538666"/>
    </source>
</evidence>
<dbReference type="Gene3D" id="3.40.980.10">
    <property type="entry name" value="MoaB/Mog-like domain"/>
    <property type="match status" value="1"/>
</dbReference>
<dbReference type="AlphaFoldDB" id="A0A841JZY6"/>
<dbReference type="Pfam" id="PF03454">
    <property type="entry name" value="MoeA_C"/>
    <property type="match status" value="1"/>
</dbReference>
<dbReference type="PANTHER" id="PTHR10192">
    <property type="entry name" value="MOLYBDOPTERIN BIOSYNTHESIS PROTEIN"/>
    <property type="match status" value="1"/>
</dbReference>
<evidence type="ECO:0000256" key="2">
    <source>
        <dbReference type="ARBA" id="ARBA00005046"/>
    </source>
</evidence>
<dbReference type="GO" id="GO:0061599">
    <property type="term" value="F:molybdopterin molybdotransferase activity"/>
    <property type="evidence" value="ECO:0007669"/>
    <property type="project" value="UniProtKB-UniRule"/>
</dbReference>
<accession>A0A841JZY6</accession>
<dbReference type="CDD" id="cd00887">
    <property type="entry name" value="MoeA"/>
    <property type="match status" value="1"/>
</dbReference>
<comment type="cofactor">
    <cofactor evidence="6">
        <name>Mg(2+)</name>
        <dbReference type="ChEBI" id="CHEBI:18420"/>
    </cofactor>
</comment>
<dbReference type="EC" id="2.10.1.1" evidence="6"/>
<keyword evidence="6" id="KW-0500">Molybdenum</keyword>
<comment type="catalytic activity">
    <reaction evidence="5">
        <text>adenylyl-molybdopterin + molybdate = Mo-molybdopterin + AMP + H(+)</text>
        <dbReference type="Rhea" id="RHEA:35047"/>
        <dbReference type="ChEBI" id="CHEBI:15378"/>
        <dbReference type="ChEBI" id="CHEBI:36264"/>
        <dbReference type="ChEBI" id="CHEBI:62727"/>
        <dbReference type="ChEBI" id="CHEBI:71302"/>
        <dbReference type="ChEBI" id="CHEBI:456215"/>
        <dbReference type="EC" id="2.10.1.1"/>
    </reaction>
</comment>
<keyword evidence="9" id="KW-1185">Reference proteome</keyword>
<dbReference type="GO" id="GO:0046872">
    <property type="term" value="F:metal ion binding"/>
    <property type="evidence" value="ECO:0007669"/>
    <property type="project" value="UniProtKB-UniRule"/>
</dbReference>
<dbReference type="NCBIfam" id="TIGR00177">
    <property type="entry name" value="molyb_syn"/>
    <property type="match status" value="1"/>
</dbReference>
<dbReference type="InterPro" id="IPR036135">
    <property type="entry name" value="MoeA_linker/N_sf"/>
</dbReference>
<dbReference type="Gene3D" id="3.90.105.10">
    <property type="entry name" value="Molybdopterin biosynthesis moea protein, domain 2"/>
    <property type="match status" value="1"/>
</dbReference>
<organism evidence="8 9">
    <name type="scientific">Silvibacterium bohemicum</name>
    <dbReference type="NCBI Taxonomy" id="1577686"/>
    <lineage>
        <taxon>Bacteria</taxon>
        <taxon>Pseudomonadati</taxon>
        <taxon>Acidobacteriota</taxon>
        <taxon>Terriglobia</taxon>
        <taxon>Terriglobales</taxon>
        <taxon>Acidobacteriaceae</taxon>
        <taxon>Silvibacterium</taxon>
    </lineage>
</organism>
<dbReference type="InterPro" id="IPR005111">
    <property type="entry name" value="MoeA_C_domain_IV"/>
</dbReference>
<keyword evidence="6" id="KW-0479">Metal-binding</keyword>
<dbReference type="InterPro" id="IPR005110">
    <property type="entry name" value="MoeA_linker/N"/>
</dbReference>
<gene>
    <name evidence="8" type="ORF">HNQ77_005038</name>
</gene>
<dbReference type="Gene3D" id="2.40.340.10">
    <property type="entry name" value="MoeA, C-terminal, domain IV"/>
    <property type="match status" value="1"/>
</dbReference>
<evidence type="ECO:0000259" key="7">
    <source>
        <dbReference type="SMART" id="SM00852"/>
    </source>
</evidence>
<proteinExistence type="inferred from homology"/>
<dbReference type="PANTHER" id="PTHR10192:SF5">
    <property type="entry name" value="GEPHYRIN"/>
    <property type="match status" value="1"/>
</dbReference>
<dbReference type="EMBL" id="JACHEK010000012">
    <property type="protein sequence ID" value="MBB6147053.1"/>
    <property type="molecule type" value="Genomic_DNA"/>
</dbReference>
<evidence type="ECO:0000256" key="6">
    <source>
        <dbReference type="RuleBase" id="RU365090"/>
    </source>
</evidence>
<comment type="function">
    <text evidence="1 6">Catalyzes the insertion of molybdate into adenylated molybdopterin with the concomitant release of AMP.</text>
</comment>
<dbReference type="Pfam" id="PF00994">
    <property type="entry name" value="MoCF_biosynth"/>
    <property type="match status" value="1"/>
</dbReference>
<dbReference type="UniPathway" id="UPA00344"/>
<evidence type="ECO:0000256" key="5">
    <source>
        <dbReference type="ARBA" id="ARBA00047317"/>
    </source>
</evidence>
<evidence type="ECO:0000256" key="1">
    <source>
        <dbReference type="ARBA" id="ARBA00002901"/>
    </source>
</evidence>
<keyword evidence="6" id="KW-0460">Magnesium</keyword>
<dbReference type="Pfam" id="PF03453">
    <property type="entry name" value="MoeA_N"/>
    <property type="match status" value="1"/>
</dbReference>
<dbReference type="SUPFAM" id="SSF63882">
    <property type="entry name" value="MoeA N-terminal region -like"/>
    <property type="match status" value="1"/>
</dbReference>
<dbReference type="GO" id="GO:0005829">
    <property type="term" value="C:cytosol"/>
    <property type="evidence" value="ECO:0007669"/>
    <property type="project" value="TreeGrafter"/>
</dbReference>
<dbReference type="Proteomes" id="UP000538666">
    <property type="component" value="Unassembled WGS sequence"/>
</dbReference>
<dbReference type="SMART" id="SM00852">
    <property type="entry name" value="MoCF_biosynth"/>
    <property type="match status" value="1"/>
</dbReference>
<evidence type="ECO:0000256" key="4">
    <source>
        <dbReference type="ARBA" id="ARBA00023150"/>
    </source>
</evidence>
<dbReference type="SUPFAM" id="SSF53218">
    <property type="entry name" value="Molybdenum cofactor biosynthesis proteins"/>
    <property type="match status" value="1"/>
</dbReference>
<dbReference type="InterPro" id="IPR001453">
    <property type="entry name" value="MoaB/Mog_dom"/>
</dbReference>